<keyword evidence="2" id="KW-0472">Membrane</keyword>
<dbReference type="RefSeq" id="WP_151970564.1">
    <property type="nucleotide sequence ID" value="NZ_AP019860.1"/>
</dbReference>
<feature type="chain" id="PRO_5024972964" description="CHAT domain-containing protein" evidence="3">
    <location>
        <begin position="21"/>
        <end position="1150"/>
    </location>
</feature>
<keyword evidence="1" id="KW-0175">Coiled coil</keyword>
<evidence type="ECO:0000256" key="3">
    <source>
        <dbReference type="SAM" id="SignalP"/>
    </source>
</evidence>
<keyword evidence="2" id="KW-1133">Transmembrane helix</keyword>
<feature type="transmembrane region" description="Helical" evidence="2">
    <location>
        <begin position="1106"/>
        <end position="1127"/>
    </location>
</feature>
<evidence type="ECO:0000256" key="1">
    <source>
        <dbReference type="SAM" id="Coils"/>
    </source>
</evidence>
<dbReference type="AlphaFoldDB" id="A0A5S9ISU5"/>
<dbReference type="InterPro" id="IPR024983">
    <property type="entry name" value="CHAT_dom"/>
</dbReference>
<dbReference type="OrthoDB" id="221909at2"/>
<dbReference type="EMBL" id="AP019860">
    <property type="protein sequence ID" value="BBM86510.1"/>
    <property type="molecule type" value="Genomic_DNA"/>
</dbReference>
<dbReference type="SUPFAM" id="SSF48452">
    <property type="entry name" value="TPR-like"/>
    <property type="match status" value="4"/>
</dbReference>
<dbReference type="Pfam" id="PF13374">
    <property type="entry name" value="TPR_10"/>
    <property type="match status" value="1"/>
</dbReference>
<keyword evidence="2" id="KW-0812">Transmembrane</keyword>
<keyword evidence="6" id="KW-1185">Reference proteome</keyword>
<dbReference type="PANTHER" id="PTHR46082:SF6">
    <property type="entry name" value="AAA+ ATPASE DOMAIN-CONTAINING PROTEIN-RELATED"/>
    <property type="match status" value="1"/>
</dbReference>
<dbReference type="InterPro" id="IPR053137">
    <property type="entry name" value="NLR-like"/>
</dbReference>
<evidence type="ECO:0000313" key="6">
    <source>
        <dbReference type="Proteomes" id="UP000326354"/>
    </source>
</evidence>
<dbReference type="Proteomes" id="UP000326354">
    <property type="component" value="Chromosome"/>
</dbReference>
<dbReference type="KEGG" id="uam:UABAM_04896"/>
<keyword evidence="3" id="KW-0732">Signal</keyword>
<feature type="signal peptide" evidence="3">
    <location>
        <begin position="1"/>
        <end position="20"/>
    </location>
</feature>
<accession>A0A5S9ISU5</accession>
<reference evidence="5 6" key="1">
    <citation type="submission" date="2019-08" db="EMBL/GenBank/DDBJ databases">
        <title>Complete genome sequence of Candidatus Uab amorphum.</title>
        <authorList>
            <person name="Shiratori T."/>
            <person name="Suzuki S."/>
            <person name="Kakizawa Y."/>
            <person name="Ishida K."/>
        </authorList>
    </citation>
    <scope>NUCLEOTIDE SEQUENCE [LARGE SCALE GENOMIC DNA]</scope>
    <source>
        <strain evidence="5 6">SRT547</strain>
    </source>
</reference>
<dbReference type="SMART" id="SM00028">
    <property type="entry name" value="TPR"/>
    <property type="match status" value="6"/>
</dbReference>
<evidence type="ECO:0000259" key="4">
    <source>
        <dbReference type="Pfam" id="PF12770"/>
    </source>
</evidence>
<feature type="coiled-coil region" evidence="1">
    <location>
        <begin position="667"/>
        <end position="694"/>
    </location>
</feature>
<dbReference type="PANTHER" id="PTHR46082">
    <property type="entry name" value="ATP/GTP-BINDING PROTEIN-RELATED"/>
    <property type="match status" value="1"/>
</dbReference>
<gene>
    <name evidence="5" type="ORF">UABAM_04896</name>
</gene>
<dbReference type="Gene3D" id="1.25.40.10">
    <property type="entry name" value="Tetratricopeptide repeat domain"/>
    <property type="match status" value="3"/>
</dbReference>
<dbReference type="InterPro" id="IPR019734">
    <property type="entry name" value="TPR_rpt"/>
</dbReference>
<proteinExistence type="predicted"/>
<evidence type="ECO:0000313" key="5">
    <source>
        <dbReference type="EMBL" id="BBM86510.1"/>
    </source>
</evidence>
<name>A0A5S9ISU5_UABAM</name>
<protein>
    <recommendedName>
        <fullName evidence="4">CHAT domain-containing protein</fullName>
    </recommendedName>
</protein>
<dbReference type="Pfam" id="PF13424">
    <property type="entry name" value="TPR_12"/>
    <property type="match status" value="4"/>
</dbReference>
<evidence type="ECO:0000256" key="2">
    <source>
        <dbReference type="SAM" id="Phobius"/>
    </source>
</evidence>
<dbReference type="InterPro" id="IPR011990">
    <property type="entry name" value="TPR-like_helical_dom_sf"/>
</dbReference>
<feature type="domain" description="CHAT" evidence="4">
    <location>
        <begin position="770"/>
        <end position="1085"/>
    </location>
</feature>
<organism evidence="5 6">
    <name type="scientific">Uabimicrobium amorphum</name>
    <dbReference type="NCBI Taxonomy" id="2596890"/>
    <lineage>
        <taxon>Bacteria</taxon>
        <taxon>Pseudomonadati</taxon>
        <taxon>Planctomycetota</taxon>
        <taxon>Candidatus Uabimicrobiia</taxon>
        <taxon>Candidatus Uabimicrobiales</taxon>
        <taxon>Candidatus Uabimicrobiaceae</taxon>
        <taxon>Candidatus Uabimicrobium</taxon>
    </lineage>
</organism>
<dbReference type="Pfam" id="PF12770">
    <property type="entry name" value="CHAT"/>
    <property type="match status" value="1"/>
</dbReference>
<sequence length="1150" mass="131542">MKKFYILCFAVCLCVCSAQENIFTLRLLNEEVLQHLDKAQYRKAIAKGDKAYTSAKKLLGEEHIETLAMGNNLALAYDYSGLVRKAETLYLHLLEMKQRVYGKEHPTTLLAVNNLGSFYQDMGDPRKALSMLQSAYKLQCKTIGAKHRDTLTTMQNLAALYNDLSLFKKSQALHQKCYTMMRDTLGENHSDTLNEQANFAFIYLKMGQYTKAKKMLMDVWQKRIRTLGRDHPTSLNIESNIASLYRELGEYRRAEKMYQRITQLLVQKLGENHPSTLISYSNIAVCYQDQGRYSESEKLIRRVLDTQKIYVGKSHITTMNSMNNLASIYEEQGKFAKARELYSESLHTTQQVYGEVNIKTFVGHNNLASVFFKQGHETQAQQMYTNNLEKCRQHLGELHPVTIGTANNLLHLYLSQGDLLAHADFVVDTYNKAKKVWGIQHPSTIKIGTGVAWLYTQTGKNQQAEKLYIYLLKSIKNLLGKEHPTTLVIERGLADTYTTNGKPELAQKMYRKILGKIQKIFGEQHPQTLLAMNNLASNYARTGHYSEAMDLYDDCLKRTHMFVRRAFEGSNEQTKLALLGKYNIIKDGSLKFYLSLLTDPHTPKNIRIEVQNKIFEISLLYKSLALFSSAEVHKRASKNPKHHTDLQLLNTKRNQLSKLFLKSPLNHEKYKQRIDKVTQEISQLEQRLTNKISIFHTYKYVSAQQIQQRLRPQEALVDFVIFSASTTPYILATIVKNDDIVVLPISQFDDLRRNVKEFREKIVLRQPISKVANVIYCHIWQPLEHHLSQIKTVYLISENILHLLPFNALIDNREKYLIENFAIHPLTMARDLLQEGQYPAAKKITIFSAPDFGNVGKNHNARAAVNLQFEKLPFTQVEAQSIAQIADDCNKQAQIFSGSTATKQQILTVKSPQILHIATHGFFLNSRNEGQANQRGFIKPQTSSVPDILQDNTIVKNPLLQCGLAFSNANMGSEGVVTALEVLSMNLTSTQLVVLSACETGVGTLQQGEEVYSLRRAFQQAGAGAVLSTLWILDDKATNHFMRTFYRNFFYGLAPQQSLRKTQLAFLRSDKYQHPYFWAPFVMNGYDKRFPQQSNEQIHSSGNQTLFIVLAGFIAAIFLVVIIVLHLKNAQKKLQQQRQNRRQQRLSKRS</sequence>